<comment type="function">
    <text evidence="6">Part of the ABC transporter complex HmuTUV involved in hemin import. Responsible for energy coupling to the transport system.</text>
</comment>
<feature type="domain" description="ABC transporter" evidence="7">
    <location>
        <begin position="3"/>
        <end position="237"/>
    </location>
</feature>
<evidence type="ECO:0000313" key="8">
    <source>
        <dbReference type="EMBL" id="MBB3925188.1"/>
    </source>
</evidence>
<protein>
    <submittedName>
        <fullName evidence="8">Iron complex transport system ATP-binding protein</fullName>
    </submittedName>
</protein>
<accession>A0A7W6BE73</accession>
<dbReference type="Pfam" id="PF00005">
    <property type="entry name" value="ABC_tran"/>
    <property type="match status" value="1"/>
</dbReference>
<keyword evidence="2" id="KW-0813">Transport</keyword>
<dbReference type="PANTHER" id="PTHR42794">
    <property type="entry name" value="HEMIN IMPORT ATP-BINDING PROTEIN HMUV"/>
    <property type="match status" value="1"/>
</dbReference>
<evidence type="ECO:0000256" key="6">
    <source>
        <dbReference type="ARBA" id="ARBA00037066"/>
    </source>
</evidence>
<organism evidence="8 9">
    <name type="scientific">Sphingobium jiangsuense</name>
    <dbReference type="NCBI Taxonomy" id="870476"/>
    <lineage>
        <taxon>Bacteria</taxon>
        <taxon>Pseudomonadati</taxon>
        <taxon>Pseudomonadota</taxon>
        <taxon>Alphaproteobacteria</taxon>
        <taxon>Sphingomonadales</taxon>
        <taxon>Sphingomonadaceae</taxon>
        <taxon>Sphingobium</taxon>
    </lineage>
</organism>
<comment type="similarity">
    <text evidence="1">Belongs to the ABC transporter superfamily.</text>
</comment>
<dbReference type="GO" id="GO:0005524">
    <property type="term" value="F:ATP binding"/>
    <property type="evidence" value="ECO:0007669"/>
    <property type="project" value="UniProtKB-KW"/>
</dbReference>
<evidence type="ECO:0000256" key="4">
    <source>
        <dbReference type="ARBA" id="ARBA00022840"/>
    </source>
</evidence>
<proteinExistence type="inferred from homology"/>
<evidence type="ECO:0000313" key="9">
    <source>
        <dbReference type="Proteomes" id="UP000571950"/>
    </source>
</evidence>
<dbReference type="PANTHER" id="PTHR42794:SF1">
    <property type="entry name" value="HEMIN IMPORT ATP-BINDING PROTEIN HMUV"/>
    <property type="match status" value="1"/>
</dbReference>
<dbReference type="PROSITE" id="PS50893">
    <property type="entry name" value="ABC_TRANSPORTER_2"/>
    <property type="match status" value="1"/>
</dbReference>
<dbReference type="AlphaFoldDB" id="A0A7W6BE73"/>
<gene>
    <name evidence="8" type="ORF">GGR43_000889</name>
</gene>
<dbReference type="InterPro" id="IPR017871">
    <property type="entry name" value="ABC_transporter-like_CS"/>
</dbReference>
<keyword evidence="9" id="KW-1185">Reference proteome</keyword>
<evidence type="ECO:0000256" key="5">
    <source>
        <dbReference type="ARBA" id="ARBA00022967"/>
    </source>
</evidence>
<dbReference type="InterPro" id="IPR027417">
    <property type="entry name" value="P-loop_NTPase"/>
</dbReference>
<evidence type="ECO:0000259" key="7">
    <source>
        <dbReference type="PROSITE" id="PS50893"/>
    </source>
</evidence>
<dbReference type="Proteomes" id="UP000571950">
    <property type="component" value="Unassembled WGS sequence"/>
</dbReference>
<reference evidence="8 9" key="1">
    <citation type="submission" date="2020-08" db="EMBL/GenBank/DDBJ databases">
        <title>Genomic Encyclopedia of Type Strains, Phase IV (KMG-IV): sequencing the most valuable type-strain genomes for metagenomic binning, comparative biology and taxonomic classification.</title>
        <authorList>
            <person name="Goeker M."/>
        </authorList>
    </citation>
    <scope>NUCLEOTIDE SEQUENCE [LARGE SCALE GENOMIC DNA]</scope>
    <source>
        <strain evidence="8 9">DSM 26189</strain>
    </source>
</reference>
<dbReference type="SUPFAM" id="SSF52540">
    <property type="entry name" value="P-loop containing nucleoside triphosphate hydrolases"/>
    <property type="match status" value="1"/>
</dbReference>
<name>A0A7W6BE73_9SPHN</name>
<keyword evidence="3" id="KW-0547">Nucleotide-binding</keyword>
<dbReference type="InterPro" id="IPR003593">
    <property type="entry name" value="AAA+_ATPase"/>
</dbReference>
<keyword evidence="4 8" id="KW-0067">ATP-binding</keyword>
<dbReference type="SMART" id="SM00382">
    <property type="entry name" value="AAA"/>
    <property type="match status" value="1"/>
</dbReference>
<dbReference type="GO" id="GO:0016887">
    <property type="term" value="F:ATP hydrolysis activity"/>
    <property type="evidence" value="ECO:0007669"/>
    <property type="project" value="InterPro"/>
</dbReference>
<dbReference type="PROSITE" id="PS00211">
    <property type="entry name" value="ABC_TRANSPORTER_1"/>
    <property type="match status" value="1"/>
</dbReference>
<evidence type="ECO:0000256" key="3">
    <source>
        <dbReference type="ARBA" id="ARBA00022741"/>
    </source>
</evidence>
<dbReference type="InterPro" id="IPR003439">
    <property type="entry name" value="ABC_transporter-like_ATP-bd"/>
</dbReference>
<sequence length="255" mass="27405">MTLTARSLRLQRGGRTLLDGIDLALAPGELLCLLGPNGAGKSSLIRCLDGIWKPGGGTVEVDGHPLSRLPREALARAIAYVPQQGGETLGLSVAEMVTLGRAAHRHRESAAERRAIVRSVLARFGLEPFALRPFDALSGGERQRVLIARAVAQDARYMLLDEPTSALDLRHQIDALRQVRELVDASGIGALMAIHDLGAAARFADRIALMSEGRLVAVGDWRAVLTPDRLREVFGVAAHVGEIEGIPYILPAEVR</sequence>
<dbReference type="FunFam" id="3.40.50.300:FF:000134">
    <property type="entry name" value="Iron-enterobactin ABC transporter ATP-binding protein"/>
    <property type="match status" value="1"/>
</dbReference>
<dbReference type="CDD" id="cd03214">
    <property type="entry name" value="ABC_Iron-Siderophores_B12_Hemin"/>
    <property type="match status" value="1"/>
</dbReference>
<dbReference type="RefSeq" id="WP_188070729.1">
    <property type="nucleotide sequence ID" value="NZ_BSPS01000050.1"/>
</dbReference>
<keyword evidence="5" id="KW-1278">Translocase</keyword>
<comment type="caution">
    <text evidence="8">The sequence shown here is derived from an EMBL/GenBank/DDBJ whole genome shotgun (WGS) entry which is preliminary data.</text>
</comment>
<evidence type="ECO:0000256" key="2">
    <source>
        <dbReference type="ARBA" id="ARBA00022448"/>
    </source>
</evidence>
<evidence type="ECO:0000256" key="1">
    <source>
        <dbReference type="ARBA" id="ARBA00005417"/>
    </source>
</evidence>
<dbReference type="EMBL" id="JACIDT010000002">
    <property type="protein sequence ID" value="MBB3925188.1"/>
    <property type="molecule type" value="Genomic_DNA"/>
</dbReference>
<dbReference type="Gene3D" id="3.40.50.300">
    <property type="entry name" value="P-loop containing nucleotide triphosphate hydrolases"/>
    <property type="match status" value="1"/>
</dbReference>